<reference evidence="2" key="2">
    <citation type="journal article" date="2015" name="Data Brief">
        <title>Shoot transcriptome of the giant reed, Arundo donax.</title>
        <authorList>
            <person name="Barrero R.A."/>
            <person name="Guerrero F.D."/>
            <person name="Moolhuijzen P."/>
            <person name="Goolsby J.A."/>
            <person name="Tidwell J."/>
            <person name="Bellgard S.E."/>
            <person name="Bellgard M.I."/>
        </authorList>
    </citation>
    <scope>NUCLEOTIDE SEQUENCE</scope>
    <source>
        <tissue evidence="2">Shoot tissue taken approximately 20 cm above the soil surface</tissue>
    </source>
</reference>
<dbReference type="EMBL" id="GBRH01190454">
    <property type="protein sequence ID" value="JAE07442.1"/>
    <property type="molecule type" value="Transcribed_RNA"/>
</dbReference>
<evidence type="ECO:0000313" key="2">
    <source>
        <dbReference type="EMBL" id="JAE07442.1"/>
    </source>
</evidence>
<organism evidence="2">
    <name type="scientific">Arundo donax</name>
    <name type="common">Giant reed</name>
    <name type="synonym">Donax arundinaceus</name>
    <dbReference type="NCBI Taxonomy" id="35708"/>
    <lineage>
        <taxon>Eukaryota</taxon>
        <taxon>Viridiplantae</taxon>
        <taxon>Streptophyta</taxon>
        <taxon>Embryophyta</taxon>
        <taxon>Tracheophyta</taxon>
        <taxon>Spermatophyta</taxon>
        <taxon>Magnoliopsida</taxon>
        <taxon>Liliopsida</taxon>
        <taxon>Poales</taxon>
        <taxon>Poaceae</taxon>
        <taxon>PACMAD clade</taxon>
        <taxon>Arundinoideae</taxon>
        <taxon>Arundineae</taxon>
        <taxon>Arundo</taxon>
    </lineage>
</organism>
<dbReference type="AlphaFoldDB" id="A0A0A9F522"/>
<proteinExistence type="predicted"/>
<reference evidence="2" key="1">
    <citation type="submission" date="2014-09" db="EMBL/GenBank/DDBJ databases">
        <authorList>
            <person name="Magalhaes I.L.F."/>
            <person name="Oliveira U."/>
            <person name="Santos F.R."/>
            <person name="Vidigal T.H.D.A."/>
            <person name="Brescovit A.D."/>
            <person name="Santos A.J."/>
        </authorList>
    </citation>
    <scope>NUCLEOTIDE SEQUENCE</scope>
    <source>
        <tissue evidence="2">Shoot tissue taken approximately 20 cm above the soil surface</tissue>
    </source>
</reference>
<accession>A0A0A9F522</accession>
<protein>
    <submittedName>
        <fullName evidence="2">Uncharacterized protein</fullName>
    </submittedName>
</protein>
<feature type="transmembrane region" description="Helical" evidence="1">
    <location>
        <begin position="6"/>
        <end position="28"/>
    </location>
</feature>
<sequence>MQFLCYLLYIRLHLSISFDVALISFLVLSINSSKRISNSSSAGRLLEFRNDLLMFEDLPFSSYAIPFPKP</sequence>
<keyword evidence="1" id="KW-0812">Transmembrane</keyword>
<name>A0A0A9F522_ARUDO</name>
<keyword evidence="1" id="KW-0472">Membrane</keyword>
<evidence type="ECO:0000256" key="1">
    <source>
        <dbReference type="SAM" id="Phobius"/>
    </source>
</evidence>
<keyword evidence="1" id="KW-1133">Transmembrane helix</keyword>